<name>A0ABU4RUK3_9GAMM</name>
<evidence type="ECO:0000313" key="2">
    <source>
        <dbReference type="Proteomes" id="UP001273505"/>
    </source>
</evidence>
<dbReference type="EMBL" id="JAXAFO010000001">
    <property type="protein sequence ID" value="MDX6847832.1"/>
    <property type="molecule type" value="Genomic_DNA"/>
</dbReference>
<comment type="caution">
    <text evidence="1">The sequence shown here is derived from an EMBL/GenBank/DDBJ whole genome shotgun (WGS) entry which is preliminary data.</text>
</comment>
<evidence type="ECO:0000313" key="1">
    <source>
        <dbReference type="EMBL" id="MDX6847832.1"/>
    </source>
</evidence>
<proteinExistence type="predicted"/>
<dbReference type="RefSeq" id="WP_302724433.1">
    <property type="nucleotide sequence ID" value="NZ_JAULRU010000797.1"/>
</dbReference>
<dbReference type="Proteomes" id="UP001273505">
    <property type="component" value="Unassembled WGS sequence"/>
</dbReference>
<sequence>MKLLSITTAITLSLCIAGCATPPPPVSHDGLQLVEDRDLDQVYVKPGVNISDYQVFALQPCSVAFRANWMRDQNTGRDFGRSRVTEEDMQMLQDRLAAVCDEYFQQSLLEEPPYTLVDGAQGDAPVLELRPSIIDLDITAPDLNETGMVRTYTTSSGEMTLFLEAYDAASGEIIARVVDHKEDRDDMYLEWTNRASNMADAKRFIRSWTKALRKGLDKTRN</sequence>
<protein>
    <submittedName>
        <fullName evidence="1">DUF3313 family protein</fullName>
    </submittedName>
</protein>
<dbReference type="Pfam" id="PF11769">
    <property type="entry name" value="DUF3313"/>
    <property type="match status" value="1"/>
</dbReference>
<reference evidence="1 2" key="1">
    <citation type="submission" date="2023-11" db="EMBL/GenBank/DDBJ databases">
        <title>Gilvimarinus fulvus sp. nov., isolated from the surface of Kelp.</title>
        <authorList>
            <person name="Sun Y.Y."/>
            <person name="Gong Y."/>
            <person name="Du Z.J."/>
        </authorList>
    </citation>
    <scope>NUCLEOTIDE SEQUENCE [LARGE SCALE GENOMIC DNA]</scope>
    <source>
        <strain evidence="1 2">SDUM040013</strain>
    </source>
</reference>
<dbReference type="InterPro" id="IPR021747">
    <property type="entry name" value="DUF3313"/>
</dbReference>
<gene>
    <name evidence="1" type="ORF">SCD92_00585</name>
</gene>
<accession>A0ABU4RUK3</accession>
<organism evidence="1 2">
    <name type="scientific">Gilvimarinus gilvus</name>
    <dbReference type="NCBI Taxonomy" id="3058038"/>
    <lineage>
        <taxon>Bacteria</taxon>
        <taxon>Pseudomonadati</taxon>
        <taxon>Pseudomonadota</taxon>
        <taxon>Gammaproteobacteria</taxon>
        <taxon>Cellvibrionales</taxon>
        <taxon>Cellvibrionaceae</taxon>
        <taxon>Gilvimarinus</taxon>
    </lineage>
</organism>
<keyword evidence="2" id="KW-1185">Reference proteome</keyword>